<dbReference type="FunFam" id="3.90.550.10:FF:000045">
    <property type="entry name" value="UTP--glucose-1-phosphate uridylyltransferase"/>
    <property type="match status" value="1"/>
</dbReference>
<evidence type="ECO:0000256" key="4">
    <source>
        <dbReference type="ARBA" id="ARBA00012415"/>
    </source>
</evidence>
<evidence type="ECO:0000256" key="3">
    <source>
        <dbReference type="ARBA" id="ARBA00006890"/>
    </source>
</evidence>
<keyword evidence="6 8" id="KW-0548">Nucleotidyltransferase</keyword>
<reference evidence="10 11" key="1">
    <citation type="submission" date="2016-04" db="EMBL/GenBank/DDBJ databases">
        <title>Complete genome sequence of Fictibacillus phosphorivorans G25-29, a strain toxic to nematodes.</title>
        <authorList>
            <person name="Zheng Z."/>
        </authorList>
    </citation>
    <scope>NUCLEOTIDE SEQUENCE [LARGE SCALE GENOMIC DNA]</scope>
    <source>
        <strain evidence="10 11">G25-29</strain>
    </source>
</reference>
<comment type="similarity">
    <text evidence="3 8">Belongs to the UDPGP type 2 family.</text>
</comment>
<dbReference type="InterPro" id="IPR005771">
    <property type="entry name" value="GalU_uridylyltTrfase_bac/arc"/>
</dbReference>
<evidence type="ECO:0000256" key="1">
    <source>
        <dbReference type="ARBA" id="ARBA00005164"/>
    </source>
</evidence>
<organism evidence="10 11">
    <name type="scientific">Fictibacillus phosphorivorans</name>
    <dbReference type="NCBI Taxonomy" id="1221500"/>
    <lineage>
        <taxon>Bacteria</taxon>
        <taxon>Bacillati</taxon>
        <taxon>Bacillota</taxon>
        <taxon>Bacilli</taxon>
        <taxon>Bacillales</taxon>
        <taxon>Fictibacillaceae</taxon>
        <taxon>Fictibacillus</taxon>
    </lineage>
</organism>
<dbReference type="RefSeq" id="WP_066398063.1">
    <property type="nucleotide sequence ID" value="NZ_CP015378.1"/>
</dbReference>
<dbReference type="PANTHER" id="PTHR43197:SF1">
    <property type="entry name" value="UTP--GLUCOSE-1-PHOSPHATE URIDYLYLTRANSFERASE"/>
    <property type="match status" value="1"/>
</dbReference>
<comment type="pathway">
    <text evidence="2">Lipid metabolism.</text>
</comment>
<evidence type="ECO:0000313" key="10">
    <source>
        <dbReference type="EMBL" id="ANC78616.1"/>
    </source>
</evidence>
<accession>A0A160IQS7</accession>
<dbReference type="GO" id="GO:0003983">
    <property type="term" value="F:UTP:glucose-1-phosphate uridylyltransferase activity"/>
    <property type="evidence" value="ECO:0007669"/>
    <property type="project" value="UniProtKB-EC"/>
</dbReference>
<dbReference type="Gene3D" id="3.90.550.10">
    <property type="entry name" value="Spore Coat Polysaccharide Biosynthesis Protein SpsA, Chain A"/>
    <property type="match status" value="1"/>
</dbReference>
<dbReference type="Proteomes" id="UP000076623">
    <property type="component" value="Chromosome"/>
</dbReference>
<name>A0A160IQS7_9BACL</name>
<dbReference type="Pfam" id="PF00483">
    <property type="entry name" value="NTP_transferase"/>
    <property type="match status" value="1"/>
</dbReference>
<dbReference type="InterPro" id="IPR005835">
    <property type="entry name" value="NTP_transferase_dom"/>
</dbReference>
<sequence>MKVKKAIIPAAGLGTRFLPATKAQPKEMLPIVDTPTIQYIIEEAVDAGIEDILIVTGRGKRAIEDHFDKSLELEETLKEKGKDEELARIQKISNMADIHYIRQKEPKGLGHAIWCARKFIGNDPFAVMLGDDIVRAQKPCLKQLIQEFEARNSSVIGVQEVPTKDVSKYGVVEYDNSFNSGNGLYKVKSLVEKPSIEEAPSNLAIMGRYVLTPEILDILEHLKPGKGNEIQLTDALQELNGIQEVFAYLFEGKRYDIGDKYGFVQATVEFALEREDIGEPLLNWLRQVVKERS</sequence>
<dbReference type="CDD" id="cd02541">
    <property type="entry name" value="UGPase_prokaryotic"/>
    <property type="match status" value="1"/>
</dbReference>
<feature type="domain" description="Nucleotidyl transferase" evidence="9">
    <location>
        <begin position="5"/>
        <end position="268"/>
    </location>
</feature>
<evidence type="ECO:0000256" key="6">
    <source>
        <dbReference type="ARBA" id="ARBA00022695"/>
    </source>
</evidence>
<keyword evidence="5 8" id="KW-0808">Transferase</keyword>
<dbReference type="PANTHER" id="PTHR43197">
    <property type="entry name" value="UTP--GLUCOSE-1-PHOSPHATE URIDYLYLTRANSFERASE"/>
    <property type="match status" value="1"/>
</dbReference>
<dbReference type="InterPro" id="IPR029044">
    <property type="entry name" value="Nucleotide-diphossugar_trans"/>
</dbReference>
<dbReference type="KEGG" id="fpn:ABE65_018165"/>
<evidence type="ECO:0000259" key="9">
    <source>
        <dbReference type="Pfam" id="PF00483"/>
    </source>
</evidence>
<comment type="catalytic activity">
    <reaction evidence="7 8">
        <text>alpha-D-glucose 1-phosphate + UTP + H(+) = UDP-alpha-D-glucose + diphosphate</text>
        <dbReference type="Rhea" id="RHEA:19889"/>
        <dbReference type="ChEBI" id="CHEBI:15378"/>
        <dbReference type="ChEBI" id="CHEBI:33019"/>
        <dbReference type="ChEBI" id="CHEBI:46398"/>
        <dbReference type="ChEBI" id="CHEBI:58601"/>
        <dbReference type="ChEBI" id="CHEBI:58885"/>
        <dbReference type="EC" id="2.7.7.9"/>
    </reaction>
</comment>
<dbReference type="EC" id="2.7.7.9" evidence="4 8"/>
<dbReference type="GO" id="GO:0006011">
    <property type="term" value="P:UDP-alpha-D-glucose metabolic process"/>
    <property type="evidence" value="ECO:0007669"/>
    <property type="project" value="InterPro"/>
</dbReference>
<evidence type="ECO:0000256" key="8">
    <source>
        <dbReference type="RuleBase" id="RU361259"/>
    </source>
</evidence>
<evidence type="ECO:0000256" key="5">
    <source>
        <dbReference type="ARBA" id="ARBA00022679"/>
    </source>
</evidence>
<comment type="pathway">
    <text evidence="1">Glycolipid metabolism; diglucosyl-diacylglycerol biosynthesis.</text>
</comment>
<evidence type="ECO:0000256" key="2">
    <source>
        <dbReference type="ARBA" id="ARBA00005189"/>
    </source>
</evidence>
<dbReference type="NCBIfam" id="TIGR01099">
    <property type="entry name" value="galU"/>
    <property type="match status" value="1"/>
</dbReference>
<evidence type="ECO:0000313" key="11">
    <source>
        <dbReference type="Proteomes" id="UP000076623"/>
    </source>
</evidence>
<dbReference type="STRING" id="1221500.ABE65_018165"/>
<evidence type="ECO:0000256" key="7">
    <source>
        <dbReference type="ARBA" id="ARBA00048128"/>
    </source>
</evidence>
<gene>
    <name evidence="10" type="ORF">ABE65_018165</name>
</gene>
<keyword evidence="11" id="KW-1185">Reference proteome</keyword>
<proteinExistence type="inferred from homology"/>
<dbReference type="SUPFAM" id="SSF53448">
    <property type="entry name" value="Nucleotide-diphospho-sugar transferases"/>
    <property type="match status" value="1"/>
</dbReference>
<protein>
    <recommendedName>
        <fullName evidence="4 8">UTP--glucose-1-phosphate uridylyltransferase</fullName>
        <ecNumber evidence="4 8">2.7.7.9</ecNumber>
    </recommendedName>
    <alternativeName>
        <fullName evidence="8">UDP-glucose pyrophosphorylase</fullName>
    </alternativeName>
</protein>
<dbReference type="AlphaFoldDB" id="A0A160IQS7"/>
<dbReference type="EMBL" id="CP015378">
    <property type="protein sequence ID" value="ANC78616.1"/>
    <property type="molecule type" value="Genomic_DNA"/>
</dbReference>